<name>A0A0H2SDN0_9AGAM</name>
<organism evidence="1 2">
    <name type="scientific">Schizopora paradoxa</name>
    <dbReference type="NCBI Taxonomy" id="27342"/>
    <lineage>
        <taxon>Eukaryota</taxon>
        <taxon>Fungi</taxon>
        <taxon>Dikarya</taxon>
        <taxon>Basidiomycota</taxon>
        <taxon>Agaricomycotina</taxon>
        <taxon>Agaricomycetes</taxon>
        <taxon>Hymenochaetales</taxon>
        <taxon>Schizoporaceae</taxon>
        <taxon>Schizopora</taxon>
    </lineage>
</organism>
<accession>A0A0H2SDN0</accession>
<evidence type="ECO:0000313" key="2">
    <source>
        <dbReference type="Proteomes" id="UP000053477"/>
    </source>
</evidence>
<sequence length="577" mass="65699">MSEIPADSEESGLLQLKIHEVLETFKESRLKHQDTQNIWCPRWATAKETADKNSASKIQNAKTTLLKLKAIKNALITIVDSLDETIELVTEESSNIIRVAGFSSLPDDVLARIFEMNHWEYKKEAEIYGLAKKPQNVCSSNVLAQVCQRFRRIILHIPCLWDIISNTQDERWISIAKDRSENLSLFVSDNVARAKTSIADFLRRTSPTSQWKELHARFMGRKQCVDFIDRVPAISGAHLPCLESLSLQIDWDWPKIYSYGEDRDDPDEGDGFRSTTKSNSLSLSAWKLPELKHLTVKNFIPVGMHCPALQACHIELTGSRRIPHRNWDLHALKGFLGCLSLVESLSFSFSNACTPKEDEFAKTKQVEFPRLKSLSIAIRAETQEEFLRSVMDMMDVTTLSNLAISMIPDESGYLQSRIQQSFRAIFRRAVFKNQSSTMPIGSMVRKFPNVETFSLNLMEQTAKIHCDMIFDALPRAQGVILELPRCSDLGLPLKALEDPSEVSDDTSEAPRDLSHSSENLRHFHLKNCNAFNNDSVLKFLKGRGRKIEKVKIEGCYNLRRFEGDLKEMLGDKFVWKG</sequence>
<dbReference type="InParanoid" id="A0A0H2SDN0"/>
<evidence type="ECO:0000313" key="1">
    <source>
        <dbReference type="EMBL" id="KLO15106.1"/>
    </source>
</evidence>
<gene>
    <name evidence="1" type="ORF">SCHPADRAFT_280498</name>
</gene>
<keyword evidence="2" id="KW-1185">Reference proteome</keyword>
<dbReference type="Proteomes" id="UP000053477">
    <property type="component" value="Unassembled WGS sequence"/>
</dbReference>
<dbReference type="STRING" id="27342.A0A0H2SDN0"/>
<dbReference type="EMBL" id="KQ085934">
    <property type="protein sequence ID" value="KLO15106.1"/>
    <property type="molecule type" value="Genomic_DNA"/>
</dbReference>
<dbReference type="AlphaFoldDB" id="A0A0H2SDN0"/>
<reference evidence="1 2" key="1">
    <citation type="submission" date="2015-04" db="EMBL/GenBank/DDBJ databases">
        <title>Complete genome sequence of Schizopora paradoxa KUC8140, a cosmopolitan wood degrader in East Asia.</title>
        <authorList>
            <consortium name="DOE Joint Genome Institute"/>
            <person name="Min B."/>
            <person name="Park H."/>
            <person name="Jang Y."/>
            <person name="Kim J.-J."/>
            <person name="Kim K.H."/>
            <person name="Pangilinan J."/>
            <person name="Lipzen A."/>
            <person name="Riley R."/>
            <person name="Grigoriev I.V."/>
            <person name="Spatafora J.W."/>
            <person name="Choi I.-G."/>
        </authorList>
    </citation>
    <scope>NUCLEOTIDE SEQUENCE [LARGE SCALE GENOMIC DNA]</scope>
    <source>
        <strain evidence="1 2">KUC8140</strain>
    </source>
</reference>
<dbReference type="OrthoDB" id="2269034at2759"/>
<protein>
    <submittedName>
        <fullName evidence="1">Uncharacterized protein</fullName>
    </submittedName>
</protein>
<dbReference type="InterPro" id="IPR032675">
    <property type="entry name" value="LRR_dom_sf"/>
</dbReference>
<dbReference type="Gene3D" id="1.20.1280.50">
    <property type="match status" value="1"/>
</dbReference>
<dbReference type="Gene3D" id="3.80.10.10">
    <property type="entry name" value="Ribonuclease Inhibitor"/>
    <property type="match status" value="1"/>
</dbReference>
<proteinExistence type="predicted"/>